<keyword evidence="2" id="KW-0677">Repeat</keyword>
<keyword evidence="9" id="KW-1185">Reference proteome</keyword>
<feature type="region of interest" description="Disordered" evidence="6">
    <location>
        <begin position="153"/>
        <end position="179"/>
    </location>
</feature>
<dbReference type="PANTHER" id="PTHR24409:SF295">
    <property type="entry name" value="AZ2-RELATED"/>
    <property type="match status" value="1"/>
</dbReference>
<dbReference type="Proteomes" id="UP001153292">
    <property type="component" value="Chromosome 5"/>
</dbReference>
<gene>
    <name evidence="8" type="ORF">CHILSU_LOCUS9358</name>
</gene>
<dbReference type="Gene3D" id="3.30.160.60">
    <property type="entry name" value="Classic Zinc Finger"/>
    <property type="match status" value="1"/>
</dbReference>
<dbReference type="PANTHER" id="PTHR24409">
    <property type="entry name" value="ZINC FINGER PROTEIN 142"/>
    <property type="match status" value="1"/>
</dbReference>
<keyword evidence="4" id="KW-0862">Zinc</keyword>
<feature type="compositionally biased region" description="Polar residues" evidence="6">
    <location>
        <begin position="153"/>
        <end position="168"/>
    </location>
</feature>
<feature type="region of interest" description="Disordered" evidence="6">
    <location>
        <begin position="59"/>
        <end position="79"/>
    </location>
</feature>
<reference evidence="8" key="1">
    <citation type="submission" date="2021-12" db="EMBL/GenBank/DDBJ databases">
        <authorList>
            <person name="King R."/>
        </authorList>
    </citation>
    <scope>NUCLEOTIDE SEQUENCE</scope>
</reference>
<feature type="domain" description="C2H2-type" evidence="7">
    <location>
        <begin position="294"/>
        <end position="322"/>
    </location>
</feature>
<dbReference type="PROSITE" id="PS50157">
    <property type="entry name" value="ZINC_FINGER_C2H2_2"/>
    <property type="match status" value="1"/>
</dbReference>
<evidence type="ECO:0000259" key="7">
    <source>
        <dbReference type="PROSITE" id="PS50157"/>
    </source>
</evidence>
<evidence type="ECO:0000313" key="8">
    <source>
        <dbReference type="EMBL" id="CAH0405985.1"/>
    </source>
</evidence>
<keyword evidence="1" id="KW-0479">Metal-binding</keyword>
<dbReference type="InterPro" id="IPR036236">
    <property type="entry name" value="Znf_C2H2_sf"/>
</dbReference>
<evidence type="ECO:0000313" key="9">
    <source>
        <dbReference type="Proteomes" id="UP001153292"/>
    </source>
</evidence>
<keyword evidence="3 5" id="KW-0863">Zinc-finger</keyword>
<proteinExistence type="predicted"/>
<evidence type="ECO:0000256" key="6">
    <source>
        <dbReference type="SAM" id="MobiDB-lite"/>
    </source>
</evidence>
<organism evidence="8 9">
    <name type="scientific">Chilo suppressalis</name>
    <name type="common">Asiatic rice borer moth</name>
    <dbReference type="NCBI Taxonomy" id="168631"/>
    <lineage>
        <taxon>Eukaryota</taxon>
        <taxon>Metazoa</taxon>
        <taxon>Ecdysozoa</taxon>
        <taxon>Arthropoda</taxon>
        <taxon>Hexapoda</taxon>
        <taxon>Insecta</taxon>
        <taxon>Pterygota</taxon>
        <taxon>Neoptera</taxon>
        <taxon>Endopterygota</taxon>
        <taxon>Lepidoptera</taxon>
        <taxon>Glossata</taxon>
        <taxon>Ditrysia</taxon>
        <taxon>Pyraloidea</taxon>
        <taxon>Crambidae</taxon>
        <taxon>Crambinae</taxon>
        <taxon>Chilo</taxon>
    </lineage>
</organism>
<accession>A0ABN8B8J4</accession>
<evidence type="ECO:0000256" key="5">
    <source>
        <dbReference type="PROSITE-ProRule" id="PRU00042"/>
    </source>
</evidence>
<name>A0ABN8B8J4_CHISP</name>
<protein>
    <recommendedName>
        <fullName evidence="7">C2H2-type domain-containing protein</fullName>
    </recommendedName>
</protein>
<dbReference type="InterPro" id="IPR013087">
    <property type="entry name" value="Znf_C2H2_type"/>
</dbReference>
<evidence type="ECO:0000256" key="2">
    <source>
        <dbReference type="ARBA" id="ARBA00022737"/>
    </source>
</evidence>
<evidence type="ECO:0000256" key="4">
    <source>
        <dbReference type="ARBA" id="ARBA00022833"/>
    </source>
</evidence>
<dbReference type="PROSITE" id="PS00028">
    <property type="entry name" value="ZINC_FINGER_C2H2_1"/>
    <property type="match status" value="4"/>
</dbReference>
<dbReference type="SUPFAM" id="SSF57667">
    <property type="entry name" value="beta-beta-alpha zinc fingers"/>
    <property type="match status" value="1"/>
</dbReference>
<sequence>MDDEIDIEEHDVLDHPAIKSIFPDLSIIKKEISSYEEQELNKKSNPGVTLASSQATFVEDSQNATCSDSDNKNSDNDVNISEEIQQQAKLFFGKKETIFNNKNSKDTIAEASKKACCSDSGGISSEGEQKNTEEIFQKSTKLSFVNENTILQSKNSQPITEESSKFATSSDSEDVGSEDEIKSIEEIQQTHRLSFDEEKLIFRNKIILGSKPTLKPSNEENHFEQNIKPYLANIYLDDIGSYLEKSGRFCAICCILFPHKGNLDTHTITCHEMSSKSKYTSSKSLKPANKKSIHKCEICSQTFTMSSNLMKHMRNIHMQKSQITFKPPTDRKLRQKSRLADSFVLHKSKSLSNSKCFHCKKIFSSQKNLIEHIYKVLQSTKISQKTQLKFMTNKTIKRAMTTTKQNDNLPYEKQNTGNTQDTNLHYKCYYCSFYFNEKKVFINHLSNKHKDREVTTTNKVKFDPNCRFCFAISSTINTYNVHLQQYHKDMVNETFKIQPKLYLTKVELILAGKRTGTAKLQDGIQINDSNQSQQSVQCSSKSNVNAPNTIAADSSSDVEKIQRKRNASASLTRYKKKLKVDEDAHEKSIHQEALNLIDSLVLKGILFKCKRCDINFLSNRCAMNHSEHMEFLINWKCHICLKIFKKHDEIFHKKQHSFSNEFVVYELSESKLSRVLYKCPKCAIHFDDNKYAFHYMHCGKIVTESIYCNPCDILLEKSVMQDHEYEHKFNNQSLSDFTIITSDVIDSTTITVTNKIIKREIKSFREKRKPSVNSNKSLDTLNMNYCVTCKCFISHNYLRTVHKEGRCAHMNKHVCKHCGLVVTMQSMKSHRNMHKLDKDLKLQNFKFYDVRSNKRILPPIPEYPKCKSCDVRFLSKAAVINHVCQDIDFLTCPICNIKLCDDTFKLHVSFHHYSLKRRNDNVLNNRRNTNRRILNENSIIKSESKSNYSINSCKAEDTYEENVVDISVQDSGRNVVETMTHNQFAGSKQIYDNKPVVASGISSSKTDNYKIILNPERKTDSELHNVVYSCSYCYMTLMTYDQAVEHCQDHYYGIDFSKIIHKCTECKIKYDQRLNDHHKLHRIRDLQKTFTVLKFDAVYFAVDYKIWSENLFGILEPETKKTILNNSMYKYEGRMKLQVIQKGMTDLTVYKCSTCRMFVQPHAILSHIENSCFRLRKHICSFCGLPFVSHVFCMAHEKIHQYTPNLTVDSFNIVVFNRDKDKEYNKKIINSRNYFILYQCRKCKGLFERFQSRDHHCNNQNLKQCNRCGFLIYNSELKSHIVKHDLLNSFFHNNMKVIRFGKSDELNTVSSGLPLKFNGIVKDYHFYRCMKCDLHFKKSQTISEHNCVDTNSKVTCFKCNLTILKKDINQHYKIHDNDPYFVKENFDVLPYKGSYMKCPDSPLEGAKLNEDVCFIKADEIEKKISANKETNANSNEGLIKADDSAKKISANKEKNAISNVFLIKADENEKIISANKEMNEISDVCLIKVDDSEQKISTNKEKNTTSNISSVKLAKIYKCDCGQHFLDKVSINSHFGHCKSKILKQTCSKCSLLFSSKHLFAHLLKHHGDKKYSYRFDIIPMNKNKSKVIEIYNCSFCNLHFVEFPKAKEHLSIFSICPTAGSECSNCKLFFDDSSLKFHESRHHGDDIADFDIIDLKPTSVDSDNVENASLDKDIPNLTSQPDVVTESNYNISGEKSQVSLDCYSNNIFKCNDCNLHFLTEYSFKNHINMKKHAASTSKQKECEQCGLNFCLPSLAKHVYVHHNQMKLELSKMIIKSASDDSYVCSA</sequence>
<dbReference type="EMBL" id="OU963898">
    <property type="protein sequence ID" value="CAH0405985.1"/>
    <property type="molecule type" value="Genomic_DNA"/>
</dbReference>
<evidence type="ECO:0000256" key="3">
    <source>
        <dbReference type="ARBA" id="ARBA00022771"/>
    </source>
</evidence>
<dbReference type="SMART" id="SM00355">
    <property type="entry name" value="ZnF_C2H2"/>
    <property type="match status" value="20"/>
</dbReference>
<evidence type="ECO:0000256" key="1">
    <source>
        <dbReference type="ARBA" id="ARBA00022723"/>
    </source>
</evidence>